<dbReference type="STRING" id="34508.A0A4U5MJC0"/>
<dbReference type="FunFam" id="3.40.50.1820:FF:000075">
    <property type="entry name" value="Carboxypeptidase"/>
    <property type="match status" value="1"/>
</dbReference>
<gene>
    <name evidence="13" type="ORF">L596_021642</name>
</gene>
<dbReference type="PRINTS" id="PR00724">
    <property type="entry name" value="CRBOXYPTASEC"/>
</dbReference>
<dbReference type="EMBL" id="AZBU02000007">
    <property type="protein sequence ID" value="TKR69490.1"/>
    <property type="molecule type" value="Genomic_DNA"/>
</dbReference>
<feature type="signal peptide" evidence="12">
    <location>
        <begin position="1"/>
        <end position="18"/>
    </location>
</feature>
<keyword evidence="3" id="KW-0964">Secreted</keyword>
<dbReference type="Gene3D" id="3.40.50.1820">
    <property type="entry name" value="alpha/beta hydrolase"/>
    <property type="match status" value="1"/>
</dbReference>
<dbReference type="InterPro" id="IPR001563">
    <property type="entry name" value="Peptidase_S10"/>
</dbReference>
<evidence type="ECO:0000313" key="14">
    <source>
        <dbReference type="Proteomes" id="UP000298663"/>
    </source>
</evidence>
<reference evidence="13 14" key="1">
    <citation type="journal article" date="2015" name="Genome Biol.">
        <title>Comparative genomics of Steinernema reveals deeply conserved gene regulatory networks.</title>
        <authorList>
            <person name="Dillman A.R."/>
            <person name="Macchietto M."/>
            <person name="Porter C.F."/>
            <person name="Rogers A."/>
            <person name="Williams B."/>
            <person name="Antoshechkin I."/>
            <person name="Lee M.M."/>
            <person name="Goodwin Z."/>
            <person name="Lu X."/>
            <person name="Lewis E.E."/>
            <person name="Goodrich-Blair H."/>
            <person name="Stock S.P."/>
            <person name="Adams B.J."/>
            <person name="Sternberg P.W."/>
            <person name="Mortazavi A."/>
        </authorList>
    </citation>
    <scope>NUCLEOTIDE SEQUENCE [LARGE SCALE GENOMIC DNA]</scope>
    <source>
        <strain evidence="13 14">ALL</strain>
    </source>
</reference>
<evidence type="ECO:0000256" key="7">
    <source>
        <dbReference type="ARBA" id="ARBA00022801"/>
    </source>
</evidence>
<organism evidence="13 14">
    <name type="scientific">Steinernema carpocapsae</name>
    <name type="common">Entomopathogenic nematode</name>
    <dbReference type="NCBI Taxonomy" id="34508"/>
    <lineage>
        <taxon>Eukaryota</taxon>
        <taxon>Metazoa</taxon>
        <taxon>Ecdysozoa</taxon>
        <taxon>Nematoda</taxon>
        <taxon>Chromadorea</taxon>
        <taxon>Rhabditida</taxon>
        <taxon>Tylenchina</taxon>
        <taxon>Panagrolaimomorpha</taxon>
        <taxon>Strongyloidoidea</taxon>
        <taxon>Steinernematidae</taxon>
        <taxon>Steinernema</taxon>
    </lineage>
</organism>
<proteinExistence type="inferred from homology"/>
<sequence>MRTSIAFALLALSASAFAAYRSSSTVHTLTGNINYREDWGYVDVRSGAHSFWWLYAAQPANNRPLILWLQGGPGASSSGFGNIEEIGPKTLEGSDRNYTWLQYADLVFIDNPVGTGFSYVDSNDKLTTNVQQIGQDLLSWAHDFFSKSHPEYQSRPFYIFCESYGGKMSAEFAKVLTDEISAGKINVNFKAVALGDSWISAMDFVNTWGPYLHTMSYLDDAELTEVNAQANQCQKLCDSNKWSEATECWNDMENLVGELTDGVSWYNILKRGNTDNYSAAVLRANRMSKTNAKENLFNLFVKPLQLDALSDYMNTVIRAKLKIIPNKVSFGGQSGDVFSYQYGDFMKPNYATVDALLKSGKKVVVYNGQMDLICDTLGVEKWINRLTWSGLRSFQKSEKTPFHVNGEYQTAGFFKEYQNFSMFYLMRAGHMLSYDTPLAAIHVVKEVLKN</sequence>
<keyword evidence="6 12" id="KW-0732">Signal</keyword>
<evidence type="ECO:0000256" key="4">
    <source>
        <dbReference type="ARBA" id="ARBA00022645"/>
    </source>
</evidence>
<evidence type="ECO:0000256" key="9">
    <source>
        <dbReference type="ARBA" id="ARBA00055847"/>
    </source>
</evidence>
<dbReference type="PANTHER" id="PTHR11802:SF3">
    <property type="entry name" value="RETINOID-INDUCIBLE SERINE CARBOXYPEPTIDASE"/>
    <property type="match status" value="1"/>
</dbReference>
<evidence type="ECO:0000256" key="6">
    <source>
        <dbReference type="ARBA" id="ARBA00022729"/>
    </source>
</evidence>
<dbReference type="GO" id="GO:0005576">
    <property type="term" value="C:extracellular region"/>
    <property type="evidence" value="ECO:0007669"/>
    <property type="project" value="UniProtKB-SubCell"/>
</dbReference>
<protein>
    <recommendedName>
        <fullName evidence="10">Retinoid-inducible serine carboxypeptidase</fullName>
    </recommendedName>
    <alternativeName>
        <fullName evidence="11">Serine carboxypeptidase 1</fullName>
    </alternativeName>
</protein>
<reference evidence="13 14" key="2">
    <citation type="journal article" date="2019" name="G3 (Bethesda)">
        <title>Hybrid Assembly of the Genome of the Entomopathogenic Nematode Steinernema carpocapsae Identifies the X-Chromosome.</title>
        <authorList>
            <person name="Serra L."/>
            <person name="Macchietto M."/>
            <person name="Macias-Munoz A."/>
            <person name="McGill C.J."/>
            <person name="Rodriguez I.M."/>
            <person name="Rodriguez B."/>
            <person name="Murad R."/>
            <person name="Mortazavi A."/>
        </authorList>
    </citation>
    <scope>NUCLEOTIDE SEQUENCE [LARGE SCALE GENOMIC DNA]</scope>
    <source>
        <strain evidence="13 14">ALL</strain>
    </source>
</reference>
<evidence type="ECO:0000256" key="2">
    <source>
        <dbReference type="ARBA" id="ARBA00009431"/>
    </source>
</evidence>
<keyword evidence="8" id="KW-0325">Glycoprotein</keyword>
<evidence type="ECO:0000256" key="3">
    <source>
        <dbReference type="ARBA" id="ARBA00022525"/>
    </source>
</evidence>
<comment type="caution">
    <text evidence="13">The sequence shown here is derived from an EMBL/GenBank/DDBJ whole genome shotgun (WGS) entry which is preliminary data.</text>
</comment>
<evidence type="ECO:0000256" key="1">
    <source>
        <dbReference type="ARBA" id="ARBA00004613"/>
    </source>
</evidence>
<feature type="chain" id="PRO_5020526843" description="Retinoid-inducible serine carboxypeptidase" evidence="12">
    <location>
        <begin position="19"/>
        <end position="450"/>
    </location>
</feature>
<dbReference type="PANTHER" id="PTHR11802">
    <property type="entry name" value="SERINE PROTEASE FAMILY S10 SERINE CARBOXYPEPTIDASE"/>
    <property type="match status" value="1"/>
</dbReference>
<dbReference type="Pfam" id="PF00450">
    <property type="entry name" value="Peptidase_S10"/>
    <property type="match status" value="1"/>
</dbReference>
<comment type="similarity">
    <text evidence="2">Belongs to the peptidase S10 family.</text>
</comment>
<keyword evidence="4" id="KW-0121">Carboxypeptidase</keyword>
<dbReference type="OrthoDB" id="443318at2759"/>
<dbReference type="GO" id="GO:0004185">
    <property type="term" value="F:serine-type carboxypeptidase activity"/>
    <property type="evidence" value="ECO:0007669"/>
    <property type="project" value="InterPro"/>
</dbReference>
<dbReference type="Proteomes" id="UP000298663">
    <property type="component" value="Unassembled WGS sequence"/>
</dbReference>
<evidence type="ECO:0000256" key="10">
    <source>
        <dbReference type="ARBA" id="ARBA00070242"/>
    </source>
</evidence>
<dbReference type="GO" id="GO:0006508">
    <property type="term" value="P:proteolysis"/>
    <property type="evidence" value="ECO:0007669"/>
    <property type="project" value="UniProtKB-KW"/>
</dbReference>
<comment type="subcellular location">
    <subcellularLocation>
        <location evidence="1">Secreted</location>
    </subcellularLocation>
</comment>
<name>A0A4U5MJC0_STECR</name>
<comment type="function">
    <text evidence="9">May be involved in vascular wall and kidney homeostasis.</text>
</comment>
<evidence type="ECO:0000313" key="13">
    <source>
        <dbReference type="EMBL" id="TKR69490.1"/>
    </source>
</evidence>
<dbReference type="SUPFAM" id="SSF53474">
    <property type="entry name" value="alpha/beta-Hydrolases"/>
    <property type="match status" value="1"/>
</dbReference>
<keyword evidence="5" id="KW-0645">Protease</keyword>
<keyword evidence="7" id="KW-0378">Hydrolase</keyword>
<accession>A0A4U5MJC0</accession>
<evidence type="ECO:0000256" key="8">
    <source>
        <dbReference type="ARBA" id="ARBA00023180"/>
    </source>
</evidence>
<evidence type="ECO:0000256" key="12">
    <source>
        <dbReference type="SAM" id="SignalP"/>
    </source>
</evidence>
<keyword evidence="14" id="KW-1185">Reference proteome</keyword>
<evidence type="ECO:0000256" key="5">
    <source>
        <dbReference type="ARBA" id="ARBA00022670"/>
    </source>
</evidence>
<evidence type="ECO:0000256" key="11">
    <source>
        <dbReference type="ARBA" id="ARBA00077736"/>
    </source>
</evidence>
<dbReference type="AlphaFoldDB" id="A0A4U5MJC0"/>
<dbReference type="InterPro" id="IPR029058">
    <property type="entry name" value="AB_hydrolase_fold"/>
</dbReference>